<dbReference type="AlphaFoldDB" id="A0A392UBA4"/>
<reference evidence="2 3" key="1">
    <citation type="journal article" date="2018" name="Front. Plant Sci.">
        <title>Red Clover (Trifolium pratense) and Zigzag Clover (T. medium) - A Picture of Genomic Similarities and Differences.</title>
        <authorList>
            <person name="Dluhosova J."/>
            <person name="Istvanek J."/>
            <person name="Nedelnik J."/>
            <person name="Repkova J."/>
        </authorList>
    </citation>
    <scope>NUCLEOTIDE SEQUENCE [LARGE SCALE GENOMIC DNA]</scope>
    <source>
        <strain evidence="3">cv. 10/8</strain>
        <tissue evidence="2">Leaf</tissue>
    </source>
</reference>
<comment type="caution">
    <text evidence="2">The sequence shown here is derived from an EMBL/GenBank/DDBJ whole genome shotgun (WGS) entry which is preliminary data.</text>
</comment>
<feature type="region of interest" description="Disordered" evidence="1">
    <location>
        <begin position="1"/>
        <end position="46"/>
    </location>
</feature>
<feature type="compositionally biased region" description="Basic and acidic residues" evidence="1">
    <location>
        <begin position="26"/>
        <end position="38"/>
    </location>
</feature>
<protein>
    <submittedName>
        <fullName evidence="2">Uncharacterized protein</fullName>
    </submittedName>
</protein>
<organism evidence="2 3">
    <name type="scientific">Trifolium medium</name>
    <dbReference type="NCBI Taxonomy" id="97028"/>
    <lineage>
        <taxon>Eukaryota</taxon>
        <taxon>Viridiplantae</taxon>
        <taxon>Streptophyta</taxon>
        <taxon>Embryophyta</taxon>
        <taxon>Tracheophyta</taxon>
        <taxon>Spermatophyta</taxon>
        <taxon>Magnoliopsida</taxon>
        <taxon>eudicotyledons</taxon>
        <taxon>Gunneridae</taxon>
        <taxon>Pentapetalae</taxon>
        <taxon>rosids</taxon>
        <taxon>fabids</taxon>
        <taxon>Fabales</taxon>
        <taxon>Fabaceae</taxon>
        <taxon>Papilionoideae</taxon>
        <taxon>50 kb inversion clade</taxon>
        <taxon>NPAAA clade</taxon>
        <taxon>Hologalegina</taxon>
        <taxon>IRL clade</taxon>
        <taxon>Trifolieae</taxon>
        <taxon>Trifolium</taxon>
    </lineage>
</organism>
<feature type="compositionally biased region" description="Basic residues" evidence="1">
    <location>
        <begin position="1"/>
        <end position="22"/>
    </location>
</feature>
<evidence type="ECO:0000313" key="3">
    <source>
        <dbReference type="Proteomes" id="UP000265520"/>
    </source>
</evidence>
<dbReference type="EMBL" id="LXQA010780574">
    <property type="protein sequence ID" value="MCI70682.1"/>
    <property type="molecule type" value="Genomic_DNA"/>
</dbReference>
<proteinExistence type="predicted"/>
<sequence length="46" mass="5418">MKQKANHERRRLRATAAAHRRLGTQEGRKVKWRLERSHTSSPQPVT</sequence>
<dbReference type="Proteomes" id="UP000265520">
    <property type="component" value="Unassembled WGS sequence"/>
</dbReference>
<feature type="non-terminal residue" evidence="2">
    <location>
        <position position="46"/>
    </location>
</feature>
<evidence type="ECO:0000313" key="2">
    <source>
        <dbReference type="EMBL" id="MCI70682.1"/>
    </source>
</evidence>
<accession>A0A392UBA4</accession>
<keyword evidence="3" id="KW-1185">Reference proteome</keyword>
<evidence type="ECO:0000256" key="1">
    <source>
        <dbReference type="SAM" id="MobiDB-lite"/>
    </source>
</evidence>
<name>A0A392UBA4_9FABA</name>